<keyword evidence="8 10" id="KW-1133">Transmembrane helix</keyword>
<evidence type="ECO:0000256" key="10">
    <source>
        <dbReference type="RuleBase" id="RU364125"/>
    </source>
</evidence>
<comment type="subcellular location">
    <subcellularLocation>
        <location evidence="2">Cell membrane</location>
        <topology evidence="2">Single-pass membrane protein</topology>
    </subcellularLocation>
</comment>
<evidence type="ECO:0000256" key="6">
    <source>
        <dbReference type="ARBA" id="ARBA00022692"/>
    </source>
</evidence>
<evidence type="ECO:0000256" key="7">
    <source>
        <dbReference type="ARBA" id="ARBA00022779"/>
    </source>
</evidence>
<dbReference type="InterPro" id="IPR005503">
    <property type="entry name" value="FliL"/>
</dbReference>
<keyword evidence="9 10" id="KW-0472">Membrane</keyword>
<evidence type="ECO:0000256" key="9">
    <source>
        <dbReference type="ARBA" id="ARBA00023136"/>
    </source>
</evidence>
<organism evidence="11 12">
    <name type="scientific">Pseudodesulfovibrio sediminis</name>
    <dbReference type="NCBI Taxonomy" id="2810563"/>
    <lineage>
        <taxon>Bacteria</taxon>
        <taxon>Pseudomonadati</taxon>
        <taxon>Thermodesulfobacteriota</taxon>
        <taxon>Desulfovibrionia</taxon>
        <taxon>Desulfovibrionales</taxon>
        <taxon>Desulfovibrionaceae</taxon>
    </lineage>
</organism>
<keyword evidence="7 10" id="KW-0283">Flagellar rotation</keyword>
<keyword evidence="11" id="KW-0282">Flagellum</keyword>
<evidence type="ECO:0000313" key="11">
    <source>
        <dbReference type="EMBL" id="BCS89365.1"/>
    </source>
</evidence>
<name>A0ABM7P786_9BACT</name>
<comment type="function">
    <text evidence="1 10">Controls the rotational direction of flagella during chemotaxis.</text>
</comment>
<dbReference type="PANTHER" id="PTHR35091:SF2">
    <property type="entry name" value="FLAGELLAR PROTEIN FLIL"/>
    <property type="match status" value="1"/>
</dbReference>
<evidence type="ECO:0000256" key="3">
    <source>
        <dbReference type="ARBA" id="ARBA00008281"/>
    </source>
</evidence>
<dbReference type="EMBL" id="AP024485">
    <property type="protein sequence ID" value="BCS89365.1"/>
    <property type="molecule type" value="Genomic_DNA"/>
</dbReference>
<evidence type="ECO:0000313" key="12">
    <source>
        <dbReference type="Proteomes" id="UP001053296"/>
    </source>
</evidence>
<keyword evidence="5 10" id="KW-0145">Chemotaxis</keyword>
<sequence>MSTMADDDLTQEEGKKKGGMLKWIIILVVLIALGVGGYFGYTMFIAAPSEDDAATSEMTDGDQEPLENLEGTLVPLPTFLVNLADPLGRRYLKLGIEVEVRDEEASAALTAKEAKIKDALLLLLSSKTYDGLSSTKAKIELKQEIADRLNQVIGKGGVLRVYITEMVIQ</sequence>
<evidence type="ECO:0000256" key="8">
    <source>
        <dbReference type="ARBA" id="ARBA00022989"/>
    </source>
</evidence>
<keyword evidence="12" id="KW-1185">Reference proteome</keyword>
<keyword evidence="6 10" id="KW-0812">Transmembrane</keyword>
<keyword evidence="4 10" id="KW-1003">Cell membrane</keyword>
<dbReference type="PANTHER" id="PTHR35091">
    <property type="entry name" value="FLAGELLAR PROTEIN FLIL"/>
    <property type="match status" value="1"/>
</dbReference>
<dbReference type="Proteomes" id="UP001053296">
    <property type="component" value="Chromosome"/>
</dbReference>
<keyword evidence="11" id="KW-0969">Cilium</keyword>
<evidence type="ECO:0000256" key="4">
    <source>
        <dbReference type="ARBA" id="ARBA00022475"/>
    </source>
</evidence>
<proteinExistence type="inferred from homology"/>
<reference evidence="11" key="1">
    <citation type="journal article" date="2022" name="Arch. Microbiol.">
        <title>Pseudodesulfovibrio sediminis sp. nov., a mesophilic and neutrophilic sulfate-reducing bacterium isolated from sediment of a brackish lake.</title>
        <authorList>
            <person name="Takahashi A."/>
            <person name="Kojima H."/>
            <person name="Watanabe M."/>
            <person name="Fukui M."/>
        </authorList>
    </citation>
    <scope>NUCLEOTIDE SEQUENCE</scope>
    <source>
        <strain evidence="11">SF6</strain>
    </source>
</reference>
<accession>A0ABM7P786</accession>
<evidence type="ECO:0000256" key="5">
    <source>
        <dbReference type="ARBA" id="ARBA00022500"/>
    </source>
</evidence>
<evidence type="ECO:0000256" key="1">
    <source>
        <dbReference type="ARBA" id="ARBA00002254"/>
    </source>
</evidence>
<feature type="transmembrane region" description="Helical" evidence="10">
    <location>
        <begin position="21"/>
        <end position="41"/>
    </location>
</feature>
<dbReference type="Pfam" id="PF03748">
    <property type="entry name" value="FliL"/>
    <property type="match status" value="1"/>
</dbReference>
<keyword evidence="11" id="KW-0966">Cell projection</keyword>
<comment type="similarity">
    <text evidence="3 10">Belongs to the FliL family.</text>
</comment>
<protein>
    <recommendedName>
        <fullName evidence="10">Flagellar protein FliL</fullName>
    </recommendedName>
</protein>
<gene>
    <name evidence="11" type="ORF">PSDVSF_26070</name>
</gene>
<evidence type="ECO:0000256" key="2">
    <source>
        <dbReference type="ARBA" id="ARBA00004162"/>
    </source>
</evidence>